<protein>
    <recommendedName>
        <fullName evidence="3">FAD-dependent oxidoreductase</fullName>
    </recommendedName>
</protein>
<accession>A0ABV5BTR0</accession>
<dbReference type="Proteomes" id="UP001580391">
    <property type="component" value="Unassembled WGS sequence"/>
</dbReference>
<dbReference type="EMBL" id="JBHILJ010000015">
    <property type="protein sequence ID" value="MFB5738417.1"/>
    <property type="molecule type" value="Genomic_DNA"/>
</dbReference>
<gene>
    <name evidence="1" type="ORF">ACE5IX_18010</name>
</gene>
<proteinExistence type="predicted"/>
<comment type="caution">
    <text evidence="1">The sequence shown here is derived from an EMBL/GenBank/DDBJ whole genome shotgun (WGS) entry which is preliminary data.</text>
</comment>
<reference evidence="1 2" key="1">
    <citation type="submission" date="2024-09" db="EMBL/GenBank/DDBJ databases">
        <title>Taxonomic and Genotyping Characterization of Leptospira Strains isolated from Multiple Sources in Colombia highlights the importance of intermediate species.</title>
        <authorList>
            <person name="Torres Higuera L."/>
            <person name="Rojas Tapias D."/>
            <person name="Jimenez Velasquez S."/>
            <person name="Renjifo Ibanez C."/>
        </authorList>
    </citation>
    <scope>NUCLEOTIDE SEQUENCE [LARGE SCALE GENOMIC DNA]</scope>
    <source>
        <strain evidence="1 2">Lep080</strain>
    </source>
</reference>
<evidence type="ECO:0008006" key="3">
    <source>
        <dbReference type="Google" id="ProtNLM"/>
    </source>
</evidence>
<name>A0ABV5BTR0_9LEPT</name>
<evidence type="ECO:0000313" key="2">
    <source>
        <dbReference type="Proteomes" id="UP001580391"/>
    </source>
</evidence>
<evidence type="ECO:0000313" key="1">
    <source>
        <dbReference type="EMBL" id="MFB5738417.1"/>
    </source>
</evidence>
<organism evidence="1 2">
    <name type="scientific">Leptospira wolffii</name>
    <dbReference type="NCBI Taxonomy" id="409998"/>
    <lineage>
        <taxon>Bacteria</taxon>
        <taxon>Pseudomonadati</taxon>
        <taxon>Spirochaetota</taxon>
        <taxon>Spirochaetia</taxon>
        <taxon>Leptospirales</taxon>
        <taxon>Leptospiraceae</taxon>
        <taxon>Leptospira</taxon>
    </lineage>
</organism>
<dbReference type="RefSeq" id="WP_375517661.1">
    <property type="nucleotide sequence ID" value="NZ_JBHILI010000001.1"/>
</dbReference>
<keyword evidence="2" id="KW-1185">Reference proteome</keyword>
<sequence length="210" mass="24335">MFAFPKISKIERHANAIVIGAEPSCLLSSYLLAIHGIPVLLLSEGHSKHRKEEHIPFGNKDLFVFEGLFRSITRSPETIRRLSCEDLEHIYFKLQDPEFFQSQKSVCKISEDSLHAVIEKEISVMDNISRMYPTFLGTFTDTEDTIHMELGFGNTRFVVRTDLVFDTRFETLRSDNFHSLFMGLYERIHKIARKKSMIDISRMESFLPQA</sequence>